<dbReference type="PROSITE" id="PS50994">
    <property type="entry name" value="INTEGRASE"/>
    <property type="match status" value="1"/>
</dbReference>
<evidence type="ECO:0000259" key="8">
    <source>
        <dbReference type="PROSITE" id="PS50994"/>
    </source>
</evidence>
<dbReference type="Pfam" id="PF25597">
    <property type="entry name" value="SH3_retrovirus"/>
    <property type="match status" value="2"/>
</dbReference>
<feature type="region of interest" description="Disordered" evidence="6">
    <location>
        <begin position="754"/>
        <end position="793"/>
    </location>
</feature>
<evidence type="ECO:0000313" key="9">
    <source>
        <dbReference type="EMBL" id="GJS92692.1"/>
    </source>
</evidence>
<dbReference type="CDD" id="cd09272">
    <property type="entry name" value="RNase_HI_RT_Ty1"/>
    <property type="match status" value="1"/>
</dbReference>
<organism evidence="9 10">
    <name type="scientific">Tanacetum coccineum</name>
    <dbReference type="NCBI Taxonomy" id="301880"/>
    <lineage>
        <taxon>Eukaryota</taxon>
        <taxon>Viridiplantae</taxon>
        <taxon>Streptophyta</taxon>
        <taxon>Embryophyta</taxon>
        <taxon>Tracheophyta</taxon>
        <taxon>Spermatophyta</taxon>
        <taxon>Magnoliopsida</taxon>
        <taxon>eudicotyledons</taxon>
        <taxon>Gunneridae</taxon>
        <taxon>Pentapetalae</taxon>
        <taxon>asterids</taxon>
        <taxon>campanulids</taxon>
        <taxon>Asterales</taxon>
        <taxon>Asteraceae</taxon>
        <taxon>Asteroideae</taxon>
        <taxon>Anthemideae</taxon>
        <taxon>Anthemidinae</taxon>
        <taxon>Tanacetum</taxon>
    </lineage>
</organism>
<feature type="region of interest" description="Disordered" evidence="6">
    <location>
        <begin position="252"/>
        <end position="286"/>
    </location>
</feature>
<protein>
    <submittedName>
        <fullName evidence="9">Retrovirus-related pol polyprotein from transposon TNT 1-94</fullName>
    </submittedName>
</protein>
<keyword evidence="7" id="KW-0472">Membrane</keyword>
<feature type="compositionally biased region" description="Low complexity" evidence="6">
    <location>
        <begin position="252"/>
        <end position="262"/>
    </location>
</feature>
<feature type="domain" description="Integrase catalytic" evidence="8">
    <location>
        <begin position="2063"/>
        <end position="2234"/>
    </location>
</feature>
<keyword evidence="7" id="KW-1133">Transmembrane helix</keyword>
<name>A0ABQ4ZU75_9ASTR</name>
<evidence type="ECO:0000256" key="7">
    <source>
        <dbReference type="SAM" id="Phobius"/>
    </source>
</evidence>
<dbReference type="InterPro" id="IPR025724">
    <property type="entry name" value="GAG-pre-integrase_dom"/>
</dbReference>
<dbReference type="InterPro" id="IPR013103">
    <property type="entry name" value="RVT_2"/>
</dbReference>
<gene>
    <name evidence="9" type="ORF">Tco_0799660</name>
</gene>
<evidence type="ECO:0000256" key="3">
    <source>
        <dbReference type="ARBA" id="ARBA00022750"/>
    </source>
</evidence>
<proteinExistence type="predicted"/>
<reference evidence="9" key="1">
    <citation type="journal article" date="2022" name="Int. J. Mol. Sci.">
        <title>Draft Genome of Tanacetum Coccineum: Genomic Comparison of Closely Related Tanacetum-Family Plants.</title>
        <authorList>
            <person name="Yamashiro T."/>
            <person name="Shiraishi A."/>
            <person name="Nakayama K."/>
            <person name="Satake H."/>
        </authorList>
    </citation>
    <scope>NUCLEOTIDE SEQUENCE</scope>
</reference>
<feature type="transmembrane region" description="Helical" evidence="7">
    <location>
        <begin position="1398"/>
        <end position="1417"/>
    </location>
</feature>
<evidence type="ECO:0000256" key="5">
    <source>
        <dbReference type="SAM" id="Coils"/>
    </source>
</evidence>
<dbReference type="Pfam" id="PF07727">
    <property type="entry name" value="RVT_2"/>
    <property type="match status" value="1"/>
</dbReference>
<comment type="caution">
    <text evidence="9">The sequence shown here is derived from an EMBL/GenBank/DDBJ whole genome shotgun (WGS) entry which is preliminary data.</text>
</comment>
<dbReference type="EMBL" id="BQNB010011600">
    <property type="protein sequence ID" value="GJS92692.1"/>
    <property type="molecule type" value="Genomic_DNA"/>
</dbReference>
<feature type="transmembrane region" description="Helical" evidence="7">
    <location>
        <begin position="1367"/>
        <end position="1391"/>
    </location>
</feature>
<keyword evidence="5" id="KW-0175">Coiled coil</keyword>
<dbReference type="Proteomes" id="UP001151760">
    <property type="component" value="Unassembled WGS sequence"/>
</dbReference>
<dbReference type="PANTHER" id="PTHR42648:SF18">
    <property type="entry name" value="RETROTRANSPOSON, UNCLASSIFIED-LIKE PROTEIN"/>
    <property type="match status" value="1"/>
</dbReference>
<dbReference type="Pfam" id="PF22936">
    <property type="entry name" value="Pol_BBD"/>
    <property type="match status" value="2"/>
</dbReference>
<evidence type="ECO:0000256" key="6">
    <source>
        <dbReference type="SAM" id="MobiDB-lite"/>
    </source>
</evidence>
<dbReference type="InterPro" id="IPR012337">
    <property type="entry name" value="RNaseH-like_sf"/>
</dbReference>
<dbReference type="PANTHER" id="PTHR42648">
    <property type="entry name" value="TRANSPOSASE, PUTATIVE-RELATED"/>
    <property type="match status" value="1"/>
</dbReference>
<feature type="compositionally biased region" description="Low complexity" evidence="6">
    <location>
        <begin position="754"/>
        <end position="776"/>
    </location>
</feature>
<evidence type="ECO:0000313" key="10">
    <source>
        <dbReference type="Proteomes" id="UP001151760"/>
    </source>
</evidence>
<dbReference type="InterPro" id="IPR039537">
    <property type="entry name" value="Retrotran_Ty1/copia-like"/>
</dbReference>
<sequence>MTTLADKAILLGADNRPPMLEKDMYDSWKRIMELYMMNRQHGRMILESVENGPLIWPIIEENGVTRQRKYFELTPKDAIQADCDVKATNIILYGLPPEVYALVSNHRMAKELWERIQLLMQGTSLTKHERECKLYDEFNKCIALIVMNSSLTKVSHGDLSHYGLVALSETKITSDSNIMPYSQYVTKLQHAAIQNSNSSAQQDALILSVIEQLKTQILKKDLFNKINLSAEQAFLVSDSIEFFRFLVPSIKSSTSASGSQPSGNTKKDKIQRTPSSTQKNKVEAPLRTVKSSLKNKNCFVEPKGNANVQHSKLNANSELLCVKCNGFMLFDNHDLCVLDFINDVNASTKSKSTFTIVGNVCPLTRITTTAEVPLRKSTALESDTPKPVVTLIYSRKPRKSKTIVPVVQIILWYLDSGCSKHMTEDRSQLTNFVNKFLGTVKFGNDHVAKILGYGDYQIGNVMISRVYYVEGLGHNLFSVRNNLYTLSLGDMIVSSHICLLSKASKTKSWLWHRRLSHLNFGAINHLARHGLVRGLPKLKFEKDHLCSTSVNGKKYILVIVDDYSRFTWVKCLRSKDEATEAVATACYTQNRSIIHLRHDKTPYDLLHDKLPDLSFFYVFCALCYLTNDSENLGKLQPKADIGIFIGYAPTKKAFRIYNRRTRQIIETIHVDFDELTAMASEHNSLEPALHEMTPATISSGLVPNPPPSTPFVPPSRTNWDLLFQPLFDELLNPLSSVDCIDPEVISPIAEVVAPEPAASTDSPSSTTVDQDTPSPSNSQTTPETQSSVIPNDVEKDNHDLDVACMNNDPFFGIPIPENNSKASSSLDAIPTVVHIAAPNSEHNYKDALTQACWIEAMQEELNEFERLEVWELVPRPDKGIDFEESFAPVARLNAIRIFLAYAAHMNMIVYQIDVKTTFLNGILCEEVYVSQPDRFVDQDNPNHMYKLKKALYRLQQVPRTWYDLLSTFLLSLEFSKGTVDPTLFIRRQGKDILLVQIYIDDIIFASTTPELCDQYSKIMCPKIFKKYGMESSNPVDTLIVEKSKLDEDTQGKSVNPTHYHRMVDTLMYLTASRPDLSFNVCVCARYQAKPTEKHLHAVKRIFKCLRGTVNRGLWYPKDYSIALTAYANADHAGCQDTRRSTSRCMQLLGKRLVSWSSKRQKSVAISSTEAEYIALSGCCAQVFWMRSQLTDYGLGFNKIPMYCDKKSVIALCCKNVQHSRSKHIDIRFHFIKEQVENGVVELYFVNTEYQLANIFNKALGNRSTVDRVELGLIVVIMGSKQPRAINDPRTITCLSSIRWYQSHGALDLGSTRLQQITRVGINSKNAIRTFVNATIVMDGINLNSLGFQIGRDGEIGAEKEKTRPTEVALVFVFASVLALSSVFALVLALALASVFASAFALAFALASASTSVLVFWMTNTQTPPHATTVVIPTGAPATNTVGNHAKRLEKFNGQNFKRWQQKMFFYLTTLGLARFLKETVPQVEPPAEGQSSNVQAVQAVEAWKHSDFLCHNYVLNGLIDPLYNIGSFEKGTHVPDLCAVEKLARNAYQEAEKQQIFAQQVQKQNTHLTSQLEMYKNGSDFGKHKQKDNNYLTKFSEADERDIKEMKDVFESTESKLDELEKQNDLLKYQLFEASLKHDVELCVLINHECVDNILNAELEKVKKKSFEIQEGMNATSRVRRPMSRDSHVAHSVLDNFKKAAKNVAVYVRKNKQTDNTSVNVISNKENIINVDVTNASKAKTLLCVSCMQNVRIPCHDKCLAKLKLNVRSNVHRTFFTNYRTSKSSETTFVAPKTRFSEKETQSKTLDTTFVVSKSKIDVESASKAKDKVSSASRIKKRNLRDKPLNTFIKNKIRTSRIWQKWFESQPNVIWTPVSVVQIVLWVVDSGCSKHMTGDRSLLRNFIEKFMGTVRFGNDNFAAITGYGDYIHGNITICHVYYVEGLGHNLFSVGQFCDGDLEVAFRSNTCYVRNLEGDDLLTGGRESNLYTISISDMAASSPVCLMSKATSTKSWLWHRRLSHLNFGTINDLTRLDLVDGLPKFKYGKDHLCSACERGKSKKASHPPKLVPSDHSKLELLHMDLCGPMRVASINGKKYILVIVDDFSRYTWVYFLRSKDETPEIIKKFIAQAQLNYKAKVCKIRTDNGTEFKNTSLKAHYEKLGIMQQFSIARTPQQNGVVERRNRTLVEAARTMLIFSRLPEFLWAEAVATACFTQNRSIIHTRYNKTPYELLRGRKPNIAYFHVFGSLCYPTNDRDDLGKMKPKADIGVFIGYSETSTGFRIYNRRTKMIMETIHVKFDELTAMASEHDCLEPELQRFNNHNSSAEPMNTPSKEDLDNLFGPMFEEYFEKTSSDTTINSDAQPTQVHEDSSSISLIFVNAHEALPVVTASNKQTSPISLTEADEFNQEDSTDFDGNAQFVPYNPISREEIESSITALEPLNVQNFHQV</sequence>
<evidence type="ECO:0000256" key="2">
    <source>
        <dbReference type="ARBA" id="ARBA00022723"/>
    </source>
</evidence>
<dbReference type="Pfam" id="PF13976">
    <property type="entry name" value="gag_pre-integrs"/>
    <property type="match status" value="2"/>
</dbReference>
<reference evidence="9" key="2">
    <citation type="submission" date="2022-01" db="EMBL/GenBank/DDBJ databases">
        <authorList>
            <person name="Yamashiro T."/>
            <person name="Shiraishi A."/>
            <person name="Satake H."/>
            <person name="Nakayama K."/>
        </authorList>
    </citation>
    <scope>NUCLEOTIDE SEQUENCE</scope>
</reference>
<dbReference type="Gene3D" id="3.30.420.10">
    <property type="entry name" value="Ribonuclease H-like superfamily/Ribonuclease H"/>
    <property type="match status" value="2"/>
</dbReference>
<dbReference type="SUPFAM" id="SSF56672">
    <property type="entry name" value="DNA/RNA polymerases"/>
    <property type="match status" value="1"/>
</dbReference>
<dbReference type="InterPro" id="IPR057670">
    <property type="entry name" value="SH3_retrovirus"/>
</dbReference>
<keyword evidence="2" id="KW-0479">Metal-binding</keyword>
<dbReference type="SUPFAM" id="SSF53098">
    <property type="entry name" value="Ribonuclease H-like"/>
    <property type="match status" value="2"/>
</dbReference>
<feature type="compositionally biased region" description="Polar residues" evidence="6">
    <location>
        <begin position="777"/>
        <end position="789"/>
    </location>
</feature>
<keyword evidence="10" id="KW-1185">Reference proteome</keyword>
<dbReference type="InterPro" id="IPR001584">
    <property type="entry name" value="Integrase_cat-core"/>
</dbReference>
<dbReference type="InterPro" id="IPR043502">
    <property type="entry name" value="DNA/RNA_pol_sf"/>
</dbReference>
<dbReference type="InterPro" id="IPR036397">
    <property type="entry name" value="RNaseH_sf"/>
</dbReference>
<dbReference type="InterPro" id="IPR054722">
    <property type="entry name" value="PolX-like_BBD"/>
</dbReference>
<feature type="coiled-coil region" evidence="5">
    <location>
        <begin position="1603"/>
        <end position="1637"/>
    </location>
</feature>
<keyword evidence="3" id="KW-0064">Aspartyl protease</keyword>
<dbReference type="Pfam" id="PF00665">
    <property type="entry name" value="rve"/>
    <property type="match status" value="1"/>
</dbReference>
<evidence type="ECO:0000256" key="4">
    <source>
        <dbReference type="ARBA" id="ARBA00022801"/>
    </source>
</evidence>
<evidence type="ECO:0000256" key="1">
    <source>
        <dbReference type="ARBA" id="ARBA00022670"/>
    </source>
</evidence>
<accession>A0ABQ4ZU75</accession>
<keyword evidence="1" id="KW-0645">Protease</keyword>
<keyword evidence="7" id="KW-0812">Transmembrane</keyword>
<keyword evidence="4" id="KW-0378">Hydrolase</keyword>